<dbReference type="Pfam" id="PF01575">
    <property type="entry name" value="MaoC_dehydratas"/>
    <property type="match status" value="1"/>
</dbReference>
<gene>
    <name evidence="3" type="ORF">JWS13_05845</name>
</gene>
<evidence type="ECO:0000313" key="4">
    <source>
        <dbReference type="Proteomes" id="UP000662986"/>
    </source>
</evidence>
<dbReference type="Gene3D" id="3.10.129.10">
    <property type="entry name" value="Hotdog Thioesterase"/>
    <property type="match status" value="1"/>
</dbReference>
<feature type="domain" description="MaoC-like" evidence="2">
    <location>
        <begin position="25"/>
        <end position="114"/>
    </location>
</feature>
<comment type="similarity">
    <text evidence="1">Belongs to the enoyl-CoA hydratase/isomerase family.</text>
</comment>
<protein>
    <recommendedName>
        <fullName evidence="2">MaoC-like domain-containing protein</fullName>
    </recommendedName>
</protein>
<reference evidence="3 4" key="1">
    <citation type="journal article" date="2021" name="Microbiol. Resour. Announc.">
        <title>Complete Genome Sequences of Two Rhodococcus sp. Strains with Large and Linear Chromosomes, Isolated from Apple Rhizosphere.</title>
        <authorList>
            <person name="Benning S."/>
            <person name="Brugnone N."/>
            <person name="Siani R."/>
            <person name="Kublik S."/>
            <person name="Schloter M."/>
            <person name="Rad V."/>
        </authorList>
    </citation>
    <scope>NUCLEOTIDE SEQUENCE [LARGE SCALE GENOMIC DNA]</scope>
    <source>
        <strain evidence="3 4">R79</strain>
    </source>
</reference>
<evidence type="ECO:0000313" key="3">
    <source>
        <dbReference type="EMBL" id="QSE88174.1"/>
    </source>
</evidence>
<reference evidence="3 4" key="2">
    <citation type="journal article" date="2022" name="Arch. Microbiol.">
        <title>Rhodococcus pseudokoreensis sp. nov. isolated from the rhizosphere of young M26 apple rootstocks.</title>
        <authorList>
            <person name="Kampfer P."/>
            <person name="Glaeser S.P."/>
            <person name="Blom J."/>
            <person name="Wolf J."/>
            <person name="Benning S."/>
            <person name="Schloter M."/>
            <person name="Neumann-Schaal M."/>
        </authorList>
    </citation>
    <scope>NUCLEOTIDE SEQUENCE [LARGE SCALE GENOMIC DNA]</scope>
    <source>
        <strain evidence="3 4">R79</strain>
    </source>
</reference>
<dbReference type="EMBL" id="CP070619">
    <property type="protein sequence ID" value="QSE88174.1"/>
    <property type="molecule type" value="Genomic_DNA"/>
</dbReference>
<sequence length="151" mass="16614">MSARAEVRVGDVIAAGPRCTGYPEWNRFAAVNDEFVPIHMDDDEGRRAGYPGAIAMGRLQWSYAHRMLREWLPGARVVALALQFRGPTLRGALFDVKARVTEVREEAGDRLVDVTLWIEDEAGTVLAPGTATVAVPARRRDGRASVVADQR</sequence>
<keyword evidence="4" id="KW-1185">Reference proteome</keyword>
<accession>A0A974VZN4</accession>
<proteinExistence type="inferred from homology"/>
<dbReference type="SUPFAM" id="SSF54637">
    <property type="entry name" value="Thioesterase/thiol ester dehydrase-isomerase"/>
    <property type="match status" value="1"/>
</dbReference>
<evidence type="ECO:0000259" key="2">
    <source>
        <dbReference type="Pfam" id="PF01575"/>
    </source>
</evidence>
<dbReference type="InterPro" id="IPR029069">
    <property type="entry name" value="HotDog_dom_sf"/>
</dbReference>
<dbReference type="InterPro" id="IPR002539">
    <property type="entry name" value="MaoC-like_dom"/>
</dbReference>
<evidence type="ECO:0000256" key="1">
    <source>
        <dbReference type="ARBA" id="ARBA00005254"/>
    </source>
</evidence>
<organism evidence="3 4">
    <name type="scientific">Rhodococcus pseudokoreensis</name>
    <dbReference type="NCBI Taxonomy" id="2811421"/>
    <lineage>
        <taxon>Bacteria</taxon>
        <taxon>Bacillati</taxon>
        <taxon>Actinomycetota</taxon>
        <taxon>Actinomycetes</taxon>
        <taxon>Mycobacteriales</taxon>
        <taxon>Nocardiaceae</taxon>
        <taxon>Rhodococcus</taxon>
    </lineage>
</organism>
<dbReference type="Proteomes" id="UP000662986">
    <property type="component" value="Chromosome"/>
</dbReference>
<dbReference type="RefSeq" id="WP_206004927.1">
    <property type="nucleotide sequence ID" value="NZ_CP070619.1"/>
</dbReference>
<name>A0A974VZN4_9NOCA</name>